<reference evidence="1" key="1">
    <citation type="submission" date="2014-11" db="EMBL/GenBank/DDBJ databases">
        <authorList>
            <person name="Amaro Gonzalez C."/>
        </authorList>
    </citation>
    <scope>NUCLEOTIDE SEQUENCE</scope>
</reference>
<dbReference type="AlphaFoldDB" id="A0A0E9V218"/>
<evidence type="ECO:0000313" key="1">
    <source>
        <dbReference type="EMBL" id="JAH72189.1"/>
    </source>
</evidence>
<name>A0A0E9V218_ANGAN</name>
<organism evidence="1">
    <name type="scientific">Anguilla anguilla</name>
    <name type="common">European freshwater eel</name>
    <name type="synonym">Muraena anguilla</name>
    <dbReference type="NCBI Taxonomy" id="7936"/>
    <lineage>
        <taxon>Eukaryota</taxon>
        <taxon>Metazoa</taxon>
        <taxon>Chordata</taxon>
        <taxon>Craniata</taxon>
        <taxon>Vertebrata</taxon>
        <taxon>Euteleostomi</taxon>
        <taxon>Actinopterygii</taxon>
        <taxon>Neopterygii</taxon>
        <taxon>Teleostei</taxon>
        <taxon>Anguilliformes</taxon>
        <taxon>Anguillidae</taxon>
        <taxon>Anguilla</taxon>
    </lineage>
</organism>
<reference evidence="1" key="2">
    <citation type="journal article" date="2015" name="Fish Shellfish Immunol.">
        <title>Early steps in the European eel (Anguilla anguilla)-Vibrio vulnificus interaction in the gills: Role of the RtxA13 toxin.</title>
        <authorList>
            <person name="Callol A."/>
            <person name="Pajuelo D."/>
            <person name="Ebbesson L."/>
            <person name="Teles M."/>
            <person name="MacKenzie S."/>
            <person name="Amaro C."/>
        </authorList>
    </citation>
    <scope>NUCLEOTIDE SEQUENCE</scope>
</reference>
<accession>A0A0E9V218</accession>
<sequence length="36" mass="4107">MFANVFRSEHKANGKKLEIVCKRSPCSLNLKRTSGR</sequence>
<proteinExistence type="predicted"/>
<dbReference type="EMBL" id="GBXM01036388">
    <property type="protein sequence ID" value="JAH72189.1"/>
    <property type="molecule type" value="Transcribed_RNA"/>
</dbReference>
<protein>
    <submittedName>
        <fullName evidence="1">Uncharacterized protein</fullName>
    </submittedName>
</protein>